<dbReference type="PANTHER" id="PTHR47272:SF1">
    <property type="entry name" value="PIGGYBAC TRANSPOSABLE ELEMENT-DERIVED PROTEIN 3-LIKE"/>
    <property type="match status" value="1"/>
</dbReference>
<reference evidence="2" key="1">
    <citation type="submission" date="2014-08" db="EMBL/GenBank/DDBJ databases">
        <authorList>
            <person name="Senf B."/>
            <person name="Petzold A."/>
            <person name="Downie B.R."/>
            <person name="Koch P."/>
            <person name="Platzer M."/>
        </authorList>
    </citation>
    <scope>NUCLEOTIDE SEQUENCE [LARGE SCALE GENOMIC DNA]</scope>
    <source>
        <strain evidence="2">GRZ</strain>
    </source>
</reference>
<dbReference type="AlphaFoldDB" id="A0A8C6LKP4"/>
<proteinExistence type="predicted"/>
<feature type="domain" description="PiggyBac transposable element-derived protein" evidence="1">
    <location>
        <begin position="118"/>
        <end position="187"/>
    </location>
</feature>
<evidence type="ECO:0000313" key="3">
    <source>
        <dbReference type="Proteomes" id="UP000694548"/>
    </source>
</evidence>
<accession>A0A8C6LKP4</accession>
<protein>
    <recommendedName>
        <fullName evidence="1">PiggyBac transposable element-derived protein domain-containing protein</fullName>
    </recommendedName>
</protein>
<keyword evidence="3" id="KW-1185">Reference proteome</keyword>
<reference evidence="2" key="2">
    <citation type="submission" date="2025-08" db="UniProtKB">
        <authorList>
            <consortium name="Ensembl"/>
        </authorList>
    </citation>
    <scope>IDENTIFICATION</scope>
</reference>
<organism evidence="2 3">
    <name type="scientific">Nothobranchius furzeri</name>
    <name type="common">Turquoise killifish</name>
    <dbReference type="NCBI Taxonomy" id="105023"/>
    <lineage>
        <taxon>Eukaryota</taxon>
        <taxon>Metazoa</taxon>
        <taxon>Chordata</taxon>
        <taxon>Craniata</taxon>
        <taxon>Vertebrata</taxon>
        <taxon>Euteleostomi</taxon>
        <taxon>Actinopterygii</taxon>
        <taxon>Neopterygii</taxon>
        <taxon>Teleostei</taxon>
        <taxon>Neoteleostei</taxon>
        <taxon>Acanthomorphata</taxon>
        <taxon>Ovalentaria</taxon>
        <taxon>Atherinomorphae</taxon>
        <taxon>Cyprinodontiformes</taxon>
        <taxon>Nothobranchiidae</taxon>
        <taxon>Nothobranchius</taxon>
    </lineage>
</organism>
<dbReference type="Proteomes" id="UP000694548">
    <property type="component" value="Chromosome sgr07"/>
</dbReference>
<sequence>MSKINLHCNYLAWKLICYCVQDAIEAIQNGDSDLEMSFESDSGDEEENEVICEVDKENKLPNGQLTSDVHIIPTEEGHSDSQIMRRDRYRWLKKNFISPSTDFSGQDVTNGVQSLCGPLEYFQKFVTEDMIKALADNTNQYSVQKKVSSIHTNTKEIEQKIGMYLKMGLVQMPGICMYWEADTRYSPSLLTSLHFVNNLCLRRNKMWSLKNITVDEMMIPFRGKFSSIKQYMCGKPNPRGFKLWVRTGISGILCDFDVYQGSVNGMRARSELGLSGDVVMKLASTLPHGHNYKIYADNLFTSIPLIVRLHDCGIHYTGKARQVRLPNCNLEDEKSLKKKERGSFDVRVETNHNICAVKWFDNRQVTLVSSFAGPKPVEKIQRWDKTTKKFVEVERPYIVAAYNKFIGGVDLLLICSEIQVTTEVLLFTDEGSPAAKMPKKSNSPKEVCKDMIGHFTIKADREWCRNCAKGYTNTLCKKCNVRLCFSEQNNCFLDYHN</sequence>
<dbReference type="Pfam" id="PF13843">
    <property type="entry name" value="DDE_Tnp_1_7"/>
    <property type="match status" value="2"/>
</dbReference>
<reference evidence="2" key="3">
    <citation type="submission" date="2025-09" db="UniProtKB">
        <authorList>
            <consortium name="Ensembl"/>
        </authorList>
    </citation>
    <scope>IDENTIFICATION</scope>
</reference>
<name>A0A8C6LKP4_NOTFU</name>
<dbReference type="InterPro" id="IPR029526">
    <property type="entry name" value="PGBD"/>
</dbReference>
<evidence type="ECO:0000259" key="1">
    <source>
        <dbReference type="Pfam" id="PF13843"/>
    </source>
</evidence>
<feature type="domain" description="PiggyBac transposable element-derived protein" evidence="1">
    <location>
        <begin position="211"/>
        <end position="411"/>
    </location>
</feature>
<dbReference type="GeneTree" id="ENSGT00940000166554"/>
<evidence type="ECO:0000313" key="2">
    <source>
        <dbReference type="Ensembl" id="ENSNFUP00015020296.1"/>
    </source>
</evidence>
<dbReference type="Ensembl" id="ENSNFUT00015021241.1">
    <property type="protein sequence ID" value="ENSNFUP00015020296.1"/>
    <property type="gene ID" value="ENSNFUG00015009827.1"/>
</dbReference>
<dbReference type="PANTHER" id="PTHR47272">
    <property type="entry name" value="DDE_TNP_1_7 DOMAIN-CONTAINING PROTEIN"/>
    <property type="match status" value="1"/>
</dbReference>